<reference evidence="3" key="1">
    <citation type="journal article" date="2017" name="Cell">
        <title>Insights into land plant evolution garnered from the Marchantia polymorpha genome.</title>
        <authorList>
            <person name="Bowman J.L."/>
            <person name="Kohchi T."/>
            <person name="Yamato K.T."/>
            <person name="Jenkins J."/>
            <person name="Shu S."/>
            <person name="Ishizaki K."/>
            <person name="Yamaoka S."/>
            <person name="Nishihama R."/>
            <person name="Nakamura Y."/>
            <person name="Berger F."/>
            <person name="Adam C."/>
            <person name="Aki S.S."/>
            <person name="Althoff F."/>
            <person name="Araki T."/>
            <person name="Arteaga-Vazquez M.A."/>
            <person name="Balasubrmanian S."/>
            <person name="Barry K."/>
            <person name="Bauer D."/>
            <person name="Boehm C.R."/>
            <person name="Briginshaw L."/>
            <person name="Caballero-Perez J."/>
            <person name="Catarino B."/>
            <person name="Chen F."/>
            <person name="Chiyoda S."/>
            <person name="Chovatia M."/>
            <person name="Davies K.M."/>
            <person name="Delmans M."/>
            <person name="Demura T."/>
            <person name="Dierschke T."/>
            <person name="Dolan L."/>
            <person name="Dorantes-Acosta A.E."/>
            <person name="Eklund D.M."/>
            <person name="Florent S.N."/>
            <person name="Flores-Sandoval E."/>
            <person name="Fujiyama A."/>
            <person name="Fukuzawa H."/>
            <person name="Galik B."/>
            <person name="Grimanelli D."/>
            <person name="Grimwood J."/>
            <person name="Grossniklaus U."/>
            <person name="Hamada T."/>
            <person name="Haseloff J."/>
            <person name="Hetherington A.J."/>
            <person name="Higo A."/>
            <person name="Hirakawa Y."/>
            <person name="Hundley H.N."/>
            <person name="Ikeda Y."/>
            <person name="Inoue K."/>
            <person name="Inoue S.I."/>
            <person name="Ishida S."/>
            <person name="Jia Q."/>
            <person name="Kakita M."/>
            <person name="Kanazawa T."/>
            <person name="Kawai Y."/>
            <person name="Kawashima T."/>
            <person name="Kennedy M."/>
            <person name="Kinose K."/>
            <person name="Kinoshita T."/>
            <person name="Kohara Y."/>
            <person name="Koide E."/>
            <person name="Komatsu K."/>
            <person name="Kopischke S."/>
            <person name="Kubo M."/>
            <person name="Kyozuka J."/>
            <person name="Lagercrantz U."/>
            <person name="Lin S.S."/>
            <person name="Lindquist E."/>
            <person name="Lipzen A.M."/>
            <person name="Lu C.W."/>
            <person name="De Luna E."/>
            <person name="Martienssen R.A."/>
            <person name="Minamino N."/>
            <person name="Mizutani M."/>
            <person name="Mizutani M."/>
            <person name="Mochizuki N."/>
            <person name="Monte I."/>
            <person name="Mosher R."/>
            <person name="Nagasaki H."/>
            <person name="Nakagami H."/>
            <person name="Naramoto S."/>
            <person name="Nishitani K."/>
            <person name="Ohtani M."/>
            <person name="Okamoto T."/>
            <person name="Okumura M."/>
            <person name="Phillips J."/>
            <person name="Pollak B."/>
            <person name="Reinders A."/>
            <person name="Rovekamp M."/>
            <person name="Sano R."/>
            <person name="Sawa S."/>
            <person name="Schmid M.W."/>
            <person name="Shirakawa M."/>
            <person name="Solano R."/>
            <person name="Spunde A."/>
            <person name="Suetsugu N."/>
            <person name="Sugano S."/>
            <person name="Sugiyama A."/>
            <person name="Sun R."/>
            <person name="Suzuki Y."/>
            <person name="Takenaka M."/>
            <person name="Takezawa D."/>
            <person name="Tomogane H."/>
            <person name="Tsuzuki M."/>
            <person name="Ueda T."/>
            <person name="Umeda M."/>
            <person name="Ward J.M."/>
            <person name="Watanabe Y."/>
            <person name="Yazaki K."/>
            <person name="Yokoyama R."/>
            <person name="Yoshitake Y."/>
            <person name="Yotsui I."/>
            <person name="Zachgo S."/>
            <person name="Schmutz J."/>
        </authorList>
    </citation>
    <scope>NUCLEOTIDE SEQUENCE [LARGE SCALE GENOMIC DNA]</scope>
    <source>
        <strain evidence="3">Tak-1</strain>
    </source>
</reference>
<evidence type="ECO:0000256" key="1">
    <source>
        <dbReference type="SAM" id="Phobius"/>
    </source>
</evidence>
<dbReference type="AlphaFoldDB" id="A0A2R6WI30"/>
<keyword evidence="3" id="KW-1185">Reference proteome</keyword>
<evidence type="ECO:0000313" key="2">
    <source>
        <dbReference type="EMBL" id="PTQ33504.1"/>
    </source>
</evidence>
<organism evidence="2 3">
    <name type="scientific">Marchantia polymorpha</name>
    <name type="common">Common liverwort</name>
    <name type="synonym">Marchantia aquatica</name>
    <dbReference type="NCBI Taxonomy" id="3197"/>
    <lineage>
        <taxon>Eukaryota</taxon>
        <taxon>Viridiplantae</taxon>
        <taxon>Streptophyta</taxon>
        <taxon>Embryophyta</taxon>
        <taxon>Marchantiophyta</taxon>
        <taxon>Marchantiopsida</taxon>
        <taxon>Marchantiidae</taxon>
        <taxon>Marchantiales</taxon>
        <taxon>Marchantiaceae</taxon>
        <taxon>Marchantia</taxon>
    </lineage>
</organism>
<feature type="transmembrane region" description="Helical" evidence="1">
    <location>
        <begin position="40"/>
        <end position="57"/>
    </location>
</feature>
<accession>A0A2R6WI30</accession>
<proteinExistence type="predicted"/>
<keyword evidence="1" id="KW-1133">Transmembrane helix</keyword>
<dbReference type="EMBL" id="KZ772760">
    <property type="protein sequence ID" value="PTQ33504.1"/>
    <property type="molecule type" value="Genomic_DNA"/>
</dbReference>
<keyword evidence="1" id="KW-0812">Transmembrane</keyword>
<dbReference type="Proteomes" id="UP000244005">
    <property type="component" value="Unassembled WGS sequence"/>
</dbReference>
<evidence type="ECO:0000313" key="3">
    <source>
        <dbReference type="Proteomes" id="UP000244005"/>
    </source>
</evidence>
<keyword evidence="1" id="KW-0472">Membrane</keyword>
<protein>
    <submittedName>
        <fullName evidence="2">Uncharacterized protein</fullName>
    </submittedName>
</protein>
<gene>
    <name evidence="2" type="ORF">MARPO_0088s0050</name>
</gene>
<dbReference type="Gramene" id="Mp7g02360.1">
    <property type="protein sequence ID" value="Mp7g02360.1.cds1"/>
    <property type="gene ID" value="Mp7g02360"/>
</dbReference>
<sequence length="75" mass="9016">MHMQVRRAQESGIVLMVYEVWSFKFSPEHNVLPFLSWRRLLWALYSYLLLSFIWAMTSNDEVIILFPAFTNSHFC</sequence>
<name>A0A2R6WI30_MARPO</name>